<proteinExistence type="predicted"/>
<dbReference type="AlphaFoldDB" id="A0A0V1GHN5"/>
<name>A0A0V1GHN5_9BILA</name>
<accession>A0A0V1GHN5</accession>
<gene>
    <name evidence="1" type="ORF">T11_3153</name>
</gene>
<dbReference type="Proteomes" id="UP000055024">
    <property type="component" value="Unassembled WGS sequence"/>
</dbReference>
<evidence type="ECO:0000313" key="1">
    <source>
        <dbReference type="EMBL" id="KRY97748.1"/>
    </source>
</evidence>
<keyword evidence="2" id="KW-1185">Reference proteome</keyword>
<evidence type="ECO:0000313" key="2">
    <source>
        <dbReference type="Proteomes" id="UP000055024"/>
    </source>
</evidence>
<dbReference type="EMBL" id="JYDP01001822">
    <property type="protein sequence ID" value="KRY97748.1"/>
    <property type="molecule type" value="Genomic_DNA"/>
</dbReference>
<organism evidence="1 2">
    <name type="scientific">Trichinella zimbabwensis</name>
    <dbReference type="NCBI Taxonomy" id="268475"/>
    <lineage>
        <taxon>Eukaryota</taxon>
        <taxon>Metazoa</taxon>
        <taxon>Ecdysozoa</taxon>
        <taxon>Nematoda</taxon>
        <taxon>Enoplea</taxon>
        <taxon>Dorylaimia</taxon>
        <taxon>Trichinellida</taxon>
        <taxon>Trichinellidae</taxon>
        <taxon>Trichinella</taxon>
    </lineage>
</organism>
<comment type="caution">
    <text evidence="1">The sequence shown here is derived from an EMBL/GenBank/DDBJ whole genome shotgun (WGS) entry which is preliminary data.</text>
</comment>
<reference evidence="1 2" key="1">
    <citation type="submission" date="2015-01" db="EMBL/GenBank/DDBJ databases">
        <title>Evolution of Trichinella species and genotypes.</title>
        <authorList>
            <person name="Korhonen P.K."/>
            <person name="Edoardo P."/>
            <person name="Giuseppe L.R."/>
            <person name="Gasser R.B."/>
        </authorList>
    </citation>
    <scope>NUCLEOTIDE SEQUENCE [LARGE SCALE GENOMIC DNA]</scope>
    <source>
        <strain evidence="1">ISS1029</strain>
    </source>
</reference>
<sequence>MTMVTLSKNVSKTAASYRERRVVMSGASLSKNVSITAAVH</sequence>
<protein>
    <submittedName>
        <fullName evidence="1">Uncharacterized protein</fullName>
    </submittedName>
</protein>